<dbReference type="GO" id="GO:0009002">
    <property type="term" value="F:serine-type D-Ala-D-Ala carboxypeptidase activity"/>
    <property type="evidence" value="ECO:0007669"/>
    <property type="project" value="UniProtKB-EC"/>
</dbReference>
<dbReference type="GO" id="GO:0009252">
    <property type="term" value="P:peptidoglycan biosynthetic process"/>
    <property type="evidence" value="ECO:0007669"/>
    <property type="project" value="UniProtKB-KW"/>
</dbReference>
<dbReference type="Pfam" id="PF00905">
    <property type="entry name" value="Transpeptidase"/>
    <property type="match status" value="1"/>
</dbReference>
<dbReference type="OrthoDB" id="9766909at2"/>
<comment type="similarity">
    <text evidence="1">In the C-terminal section; belongs to the transpeptidase family.</text>
</comment>
<dbReference type="AlphaFoldDB" id="A0A7V7RQU0"/>
<dbReference type="InterPro" id="IPR012338">
    <property type="entry name" value="Beta-lactam/transpept-like"/>
</dbReference>
<name>A0A7V7RQU0_9BACI</name>
<keyword evidence="9" id="KW-0378">Hydrolase</keyword>
<dbReference type="FunFam" id="1.10.3810.10:FF:000001">
    <property type="entry name" value="Penicillin-binding protein 1A"/>
    <property type="match status" value="1"/>
</dbReference>
<dbReference type="SUPFAM" id="SSF53955">
    <property type="entry name" value="Lysozyme-like"/>
    <property type="match status" value="1"/>
</dbReference>
<evidence type="ECO:0000256" key="5">
    <source>
        <dbReference type="ARBA" id="ARBA00022670"/>
    </source>
</evidence>
<keyword evidence="11" id="KW-0573">Peptidoglycan synthesis</keyword>
<dbReference type="Gene3D" id="3.40.710.10">
    <property type="entry name" value="DD-peptidase/beta-lactamase superfamily"/>
    <property type="match status" value="1"/>
</dbReference>
<dbReference type="InterPro" id="IPR001460">
    <property type="entry name" value="PCN-bd_Tpept"/>
</dbReference>
<evidence type="ECO:0000256" key="7">
    <source>
        <dbReference type="ARBA" id="ARBA00022679"/>
    </source>
</evidence>
<evidence type="ECO:0000313" key="23">
    <source>
        <dbReference type="Proteomes" id="UP000441354"/>
    </source>
</evidence>
<evidence type="ECO:0000256" key="1">
    <source>
        <dbReference type="ARBA" id="ARBA00007090"/>
    </source>
</evidence>
<keyword evidence="23" id="KW-1185">Reference proteome</keyword>
<accession>A0A7V7RQU0</accession>
<evidence type="ECO:0000259" key="20">
    <source>
        <dbReference type="Pfam" id="PF00905"/>
    </source>
</evidence>
<feature type="coiled-coil region" evidence="18">
    <location>
        <begin position="624"/>
        <end position="658"/>
    </location>
</feature>
<evidence type="ECO:0000256" key="8">
    <source>
        <dbReference type="ARBA" id="ARBA00022692"/>
    </source>
</evidence>
<dbReference type="PANTHER" id="PTHR32282:SF32">
    <property type="entry name" value="PENICILLIN-BINDING PROTEIN 2A"/>
    <property type="match status" value="1"/>
</dbReference>
<feature type="domain" description="Glycosyl transferase family 51" evidence="21">
    <location>
        <begin position="70"/>
        <end position="240"/>
    </location>
</feature>
<dbReference type="Pfam" id="PF00912">
    <property type="entry name" value="Transgly"/>
    <property type="match status" value="1"/>
</dbReference>
<reference evidence="22 23" key="1">
    <citation type="journal article" date="2014" name="Arch. Microbiol.">
        <title>Bacillus mesophilum sp. nov., strain IITR-54T, a novel 4-chlorobiphenyl dechlorinating bacterium.</title>
        <authorList>
            <person name="Manickam N."/>
            <person name="Singh N.K."/>
            <person name="Bajaj A."/>
            <person name="Kumar R.M."/>
            <person name="Kaur G."/>
            <person name="Kaur N."/>
            <person name="Bala M."/>
            <person name="Kumar A."/>
            <person name="Mayilraj S."/>
        </authorList>
    </citation>
    <scope>NUCLEOTIDE SEQUENCE [LARGE SCALE GENOMIC DNA]</scope>
    <source>
        <strain evidence="22 23">IITR-54</strain>
    </source>
</reference>
<dbReference type="GO" id="GO:0008360">
    <property type="term" value="P:regulation of cell shape"/>
    <property type="evidence" value="ECO:0007669"/>
    <property type="project" value="UniProtKB-KW"/>
</dbReference>
<keyword evidence="3" id="KW-1003">Cell membrane</keyword>
<evidence type="ECO:0000256" key="9">
    <source>
        <dbReference type="ARBA" id="ARBA00022801"/>
    </source>
</evidence>
<evidence type="ECO:0000256" key="12">
    <source>
        <dbReference type="ARBA" id="ARBA00022989"/>
    </source>
</evidence>
<dbReference type="GO" id="GO:0008658">
    <property type="term" value="F:penicillin binding"/>
    <property type="evidence" value="ECO:0007669"/>
    <property type="project" value="InterPro"/>
</dbReference>
<keyword evidence="5" id="KW-0645">Protease</keyword>
<keyword evidence="14" id="KW-0511">Multifunctional enzyme</keyword>
<dbReference type="Gene3D" id="6.20.370.110">
    <property type="match status" value="1"/>
</dbReference>
<dbReference type="RefSeq" id="WP_151572508.1">
    <property type="nucleotide sequence ID" value="NZ_WBOT01000001.1"/>
</dbReference>
<dbReference type="InterPro" id="IPR001264">
    <property type="entry name" value="Glyco_trans_51"/>
</dbReference>
<keyword evidence="4" id="KW-0121">Carboxypeptidase</keyword>
<dbReference type="GO" id="GO:0030288">
    <property type="term" value="C:outer membrane-bounded periplasmic space"/>
    <property type="evidence" value="ECO:0007669"/>
    <property type="project" value="TreeGrafter"/>
</dbReference>
<evidence type="ECO:0000256" key="13">
    <source>
        <dbReference type="ARBA" id="ARBA00023136"/>
    </source>
</evidence>
<evidence type="ECO:0000256" key="4">
    <source>
        <dbReference type="ARBA" id="ARBA00022645"/>
    </source>
</evidence>
<evidence type="ECO:0000313" key="22">
    <source>
        <dbReference type="EMBL" id="KAB2335873.1"/>
    </source>
</evidence>
<keyword evidence="13 19" id="KW-0472">Membrane</keyword>
<evidence type="ECO:0000256" key="16">
    <source>
        <dbReference type="ARBA" id="ARBA00034000"/>
    </source>
</evidence>
<keyword evidence="7" id="KW-0808">Transferase</keyword>
<evidence type="ECO:0000256" key="14">
    <source>
        <dbReference type="ARBA" id="ARBA00023268"/>
    </source>
</evidence>
<dbReference type="SUPFAM" id="SSF56601">
    <property type="entry name" value="beta-lactamase/transpeptidase-like"/>
    <property type="match status" value="1"/>
</dbReference>
<dbReference type="Proteomes" id="UP000441354">
    <property type="component" value="Unassembled WGS sequence"/>
</dbReference>
<dbReference type="InterPro" id="IPR036950">
    <property type="entry name" value="PBP_transglycosylase"/>
</dbReference>
<feature type="domain" description="Penicillin-binding protein transpeptidase" evidence="20">
    <location>
        <begin position="338"/>
        <end position="616"/>
    </location>
</feature>
<evidence type="ECO:0000256" key="17">
    <source>
        <dbReference type="ARBA" id="ARBA00049902"/>
    </source>
</evidence>
<sequence>MSRLQPVWENIKRYWKKFHLTQIILLLGLSAVLFTILFFAFLAATANVETLQDGLRQSTVIYDKDGDAAAKLASNRAEGVSIEEIPEHVMNAVIAIEDERFYEHNGFDVKGIARAFFSNLFAGKITGGGSTLTQQLTKNALLTTEQTYRRKAEELFLAVEIEKKYEKDEILQMYLNQVYFGSGAWGISSAANTYFSKKPSQLTISEAAVLAGLLQSPSVLDPNKNYDRSMERRNVVLSKMNELGYITEQEFSDAKAEKIVLKEGSGTAMERKYPYYIDAVLDEAIHTYGLTQEEIFTRGYKIYTELDQNLQSGLELVYSRDSLFPQGRGGEIVQSGGVLLDPATGGVRALVGGRGEHVFRGFNRATHIKMQPGSTLKPLAVYTPALEEGYTGDSMLKDELQTYGDYQPENASKQYAGEVTMKKAIEQSINAPAVWLLNEIGLEKGIDALTRFGIPLQDEDEYLGIGLGGMRSGISPLKLAEAYAAFPNEGKRNDAHIITKIEGPTGKVIAERKKITVKVTSKKVSEEMTTLLRGVVDEGTGTGTGTKMDDVQIAGKTGSTQLPYADINGTKDQWFVGYTKNLVGAVWLGYDKTDREHYLSTSSSETVVPVFRAIMEQSVQHMEMENFTEERLNTEEIRKDVEETLKEQAEKIEGKLKEEMPKWKEGLNKGLEELDQFGDFLKEKWGEIKGN</sequence>
<keyword evidence="6" id="KW-0328">Glycosyltransferase</keyword>
<dbReference type="Gene3D" id="1.10.3810.10">
    <property type="entry name" value="Biosynthetic peptidoglycan transglycosylase-like"/>
    <property type="match status" value="1"/>
</dbReference>
<dbReference type="InterPro" id="IPR023346">
    <property type="entry name" value="Lysozyme-like_dom_sf"/>
</dbReference>
<evidence type="ECO:0000256" key="11">
    <source>
        <dbReference type="ARBA" id="ARBA00022984"/>
    </source>
</evidence>
<gene>
    <name evidence="22" type="ORF">F7732_04750</name>
</gene>
<comment type="catalytic activity">
    <reaction evidence="17">
        <text>[GlcNAc-(1-&gt;4)-Mur2Ac(oyl-L-Ala-gamma-D-Glu-L-Lys-D-Ala-D-Ala)](n)-di-trans,octa-cis-undecaprenyl diphosphate + beta-D-GlcNAc-(1-&gt;4)-Mur2Ac(oyl-L-Ala-gamma-D-Glu-L-Lys-D-Ala-D-Ala)-di-trans,octa-cis-undecaprenyl diphosphate = [GlcNAc-(1-&gt;4)-Mur2Ac(oyl-L-Ala-gamma-D-Glu-L-Lys-D-Ala-D-Ala)](n+1)-di-trans,octa-cis-undecaprenyl diphosphate + di-trans,octa-cis-undecaprenyl diphosphate + H(+)</text>
        <dbReference type="Rhea" id="RHEA:23708"/>
        <dbReference type="Rhea" id="RHEA-COMP:9602"/>
        <dbReference type="Rhea" id="RHEA-COMP:9603"/>
        <dbReference type="ChEBI" id="CHEBI:15378"/>
        <dbReference type="ChEBI" id="CHEBI:58405"/>
        <dbReference type="ChEBI" id="CHEBI:60033"/>
        <dbReference type="ChEBI" id="CHEBI:78435"/>
        <dbReference type="EC" id="2.4.99.28"/>
    </reaction>
</comment>
<keyword evidence="10" id="KW-0133">Cell shape</keyword>
<evidence type="ECO:0000259" key="21">
    <source>
        <dbReference type="Pfam" id="PF00912"/>
    </source>
</evidence>
<comment type="similarity">
    <text evidence="2">In the N-terminal section; belongs to the glycosyltransferase 51 family.</text>
</comment>
<evidence type="ECO:0000256" key="6">
    <source>
        <dbReference type="ARBA" id="ARBA00022676"/>
    </source>
</evidence>
<keyword evidence="15" id="KW-0961">Cell wall biogenesis/degradation</keyword>
<comment type="caution">
    <text evidence="22">The sequence shown here is derived from an EMBL/GenBank/DDBJ whole genome shotgun (WGS) entry which is preliminary data.</text>
</comment>
<feature type="transmembrane region" description="Helical" evidence="19">
    <location>
        <begin position="20"/>
        <end position="42"/>
    </location>
</feature>
<evidence type="ECO:0000256" key="18">
    <source>
        <dbReference type="SAM" id="Coils"/>
    </source>
</evidence>
<organism evidence="22 23">
    <name type="scientific">Bacillus mesophilum</name>
    <dbReference type="NCBI Taxonomy" id="1071718"/>
    <lineage>
        <taxon>Bacteria</taxon>
        <taxon>Bacillati</taxon>
        <taxon>Bacillota</taxon>
        <taxon>Bacilli</taxon>
        <taxon>Bacillales</taxon>
        <taxon>Bacillaceae</taxon>
        <taxon>Bacillus</taxon>
    </lineage>
</organism>
<protein>
    <submittedName>
        <fullName evidence="22">PBP1A family penicillin-binding protein</fullName>
    </submittedName>
</protein>
<dbReference type="PANTHER" id="PTHR32282">
    <property type="entry name" value="BINDING PROTEIN TRANSPEPTIDASE, PUTATIVE-RELATED"/>
    <property type="match status" value="1"/>
</dbReference>
<evidence type="ECO:0000256" key="19">
    <source>
        <dbReference type="SAM" id="Phobius"/>
    </source>
</evidence>
<dbReference type="GO" id="GO:0008955">
    <property type="term" value="F:peptidoglycan glycosyltransferase activity"/>
    <property type="evidence" value="ECO:0007669"/>
    <property type="project" value="UniProtKB-EC"/>
</dbReference>
<evidence type="ECO:0000256" key="10">
    <source>
        <dbReference type="ARBA" id="ARBA00022960"/>
    </source>
</evidence>
<evidence type="ECO:0000256" key="15">
    <source>
        <dbReference type="ARBA" id="ARBA00023316"/>
    </source>
</evidence>
<evidence type="ECO:0000256" key="3">
    <source>
        <dbReference type="ARBA" id="ARBA00022475"/>
    </source>
</evidence>
<dbReference type="GO" id="GO:0071555">
    <property type="term" value="P:cell wall organization"/>
    <property type="evidence" value="ECO:0007669"/>
    <property type="project" value="UniProtKB-KW"/>
</dbReference>
<proteinExistence type="inferred from homology"/>
<dbReference type="NCBIfam" id="TIGR02074">
    <property type="entry name" value="PBP_1a_fam"/>
    <property type="match status" value="1"/>
</dbReference>
<dbReference type="InterPro" id="IPR050396">
    <property type="entry name" value="Glycosyltr_51/Transpeptidase"/>
</dbReference>
<keyword evidence="8 19" id="KW-0812">Transmembrane</keyword>
<keyword evidence="12 19" id="KW-1133">Transmembrane helix</keyword>
<dbReference type="GO" id="GO:0006508">
    <property type="term" value="P:proteolysis"/>
    <property type="evidence" value="ECO:0007669"/>
    <property type="project" value="UniProtKB-KW"/>
</dbReference>
<keyword evidence="18" id="KW-0175">Coiled coil</keyword>
<comment type="catalytic activity">
    <reaction evidence="16">
        <text>Preferential cleavage: (Ac)2-L-Lys-D-Ala-|-D-Ala. Also transpeptidation of peptidyl-alanyl moieties that are N-acyl substituents of D-alanine.</text>
        <dbReference type="EC" id="3.4.16.4"/>
    </reaction>
</comment>
<evidence type="ECO:0000256" key="2">
    <source>
        <dbReference type="ARBA" id="ARBA00007739"/>
    </source>
</evidence>
<dbReference type="EMBL" id="WBOT01000001">
    <property type="protein sequence ID" value="KAB2335873.1"/>
    <property type="molecule type" value="Genomic_DNA"/>
</dbReference>